<keyword evidence="3 8" id="KW-0540">Nuclease</keyword>
<evidence type="ECO:0000256" key="5">
    <source>
        <dbReference type="ARBA" id="ARBA00022801"/>
    </source>
</evidence>
<evidence type="ECO:0000256" key="3">
    <source>
        <dbReference type="ARBA" id="ARBA00022722"/>
    </source>
</evidence>
<dbReference type="EC" id="3.1.-.-" evidence="8"/>
<evidence type="ECO:0000256" key="6">
    <source>
        <dbReference type="ARBA" id="ARBA00022842"/>
    </source>
</evidence>
<feature type="binding site" evidence="8">
    <location>
        <position position="100"/>
    </location>
    <ligand>
        <name>Mg(2+)</name>
        <dbReference type="ChEBI" id="CHEBI:18420"/>
    </ligand>
</feature>
<comment type="cofactor">
    <cofactor evidence="1 8">
        <name>Mg(2+)</name>
        <dbReference type="ChEBI" id="CHEBI:18420"/>
    </cofactor>
</comment>
<evidence type="ECO:0000259" key="9">
    <source>
        <dbReference type="Pfam" id="PF01850"/>
    </source>
</evidence>
<dbReference type="GO" id="GO:0090729">
    <property type="term" value="F:toxin activity"/>
    <property type="evidence" value="ECO:0007669"/>
    <property type="project" value="UniProtKB-KW"/>
</dbReference>
<dbReference type="Gene3D" id="3.40.50.1010">
    <property type="entry name" value="5'-nuclease"/>
    <property type="match status" value="1"/>
</dbReference>
<dbReference type="KEGG" id="cak:Caul_0234"/>
<reference evidence="10" key="1">
    <citation type="submission" date="2008-01" db="EMBL/GenBank/DDBJ databases">
        <title>Complete sequence of chromosome of Caulobacter sp. K31.</title>
        <authorList>
            <consortium name="US DOE Joint Genome Institute"/>
            <person name="Copeland A."/>
            <person name="Lucas S."/>
            <person name="Lapidus A."/>
            <person name="Barry K."/>
            <person name="Glavina del Rio T."/>
            <person name="Dalin E."/>
            <person name="Tice H."/>
            <person name="Pitluck S."/>
            <person name="Bruce D."/>
            <person name="Goodwin L."/>
            <person name="Thompson L.S."/>
            <person name="Brettin T."/>
            <person name="Detter J.C."/>
            <person name="Han C."/>
            <person name="Schmutz J."/>
            <person name="Larimer F."/>
            <person name="Land M."/>
            <person name="Hauser L."/>
            <person name="Kyrpides N."/>
            <person name="Kim E."/>
            <person name="Stephens C."/>
            <person name="Richardson P."/>
        </authorList>
    </citation>
    <scope>NUCLEOTIDE SEQUENCE [LARGE SCALE GENOMIC DNA]</scope>
    <source>
        <strain evidence="10">K31</strain>
    </source>
</reference>
<evidence type="ECO:0000256" key="4">
    <source>
        <dbReference type="ARBA" id="ARBA00022723"/>
    </source>
</evidence>
<dbReference type="OrthoDB" id="9796690at2"/>
<evidence type="ECO:0000256" key="7">
    <source>
        <dbReference type="ARBA" id="ARBA00038093"/>
    </source>
</evidence>
<dbReference type="PANTHER" id="PTHR33653">
    <property type="entry name" value="RIBONUCLEASE VAPC2"/>
    <property type="match status" value="1"/>
</dbReference>
<dbReference type="EMBL" id="CP000927">
    <property type="protein sequence ID" value="ABZ69371.1"/>
    <property type="molecule type" value="Genomic_DNA"/>
</dbReference>
<dbReference type="SUPFAM" id="SSF88723">
    <property type="entry name" value="PIN domain-like"/>
    <property type="match status" value="1"/>
</dbReference>
<organism evidence="10">
    <name type="scientific">Caulobacter sp. (strain K31)</name>
    <dbReference type="NCBI Taxonomy" id="366602"/>
    <lineage>
        <taxon>Bacteria</taxon>
        <taxon>Pseudomonadati</taxon>
        <taxon>Pseudomonadota</taxon>
        <taxon>Alphaproteobacteria</taxon>
        <taxon>Caulobacterales</taxon>
        <taxon>Caulobacteraceae</taxon>
        <taxon>Caulobacter</taxon>
    </lineage>
</organism>
<sequence>MTLALDTNVFVDLIQGHLPIIRRRRDRAILAGESLVTSLIVHHELQFGVALSRDPAMEALNVAEVLAEVVIEPLNETDATAAAHIRARLRPSGKPIGPYDALIAGQALARGWTLVTSNFAEFSRVEGLDLQDWRRP</sequence>
<feature type="domain" description="PIN" evidence="9">
    <location>
        <begin position="5"/>
        <end position="126"/>
    </location>
</feature>
<keyword evidence="4 8" id="KW-0479">Metal-binding</keyword>
<dbReference type="AlphaFoldDB" id="B0T3D6"/>
<gene>
    <name evidence="8" type="primary">vapC</name>
    <name evidence="10" type="ordered locus">Caul_0234</name>
</gene>
<evidence type="ECO:0000256" key="2">
    <source>
        <dbReference type="ARBA" id="ARBA00022649"/>
    </source>
</evidence>
<dbReference type="InterPro" id="IPR002716">
    <property type="entry name" value="PIN_dom"/>
</dbReference>
<dbReference type="Pfam" id="PF01850">
    <property type="entry name" value="PIN"/>
    <property type="match status" value="1"/>
</dbReference>
<dbReference type="PANTHER" id="PTHR33653:SF1">
    <property type="entry name" value="RIBONUCLEASE VAPC2"/>
    <property type="match status" value="1"/>
</dbReference>
<evidence type="ECO:0000256" key="8">
    <source>
        <dbReference type="HAMAP-Rule" id="MF_00265"/>
    </source>
</evidence>
<accession>B0T3D6</accession>
<keyword evidence="8" id="KW-0800">Toxin</keyword>
<proteinExistence type="inferred from homology"/>
<evidence type="ECO:0000256" key="1">
    <source>
        <dbReference type="ARBA" id="ARBA00001946"/>
    </source>
</evidence>
<dbReference type="GO" id="GO:0016787">
    <property type="term" value="F:hydrolase activity"/>
    <property type="evidence" value="ECO:0007669"/>
    <property type="project" value="UniProtKB-KW"/>
</dbReference>
<dbReference type="GO" id="GO:0004540">
    <property type="term" value="F:RNA nuclease activity"/>
    <property type="evidence" value="ECO:0007669"/>
    <property type="project" value="InterPro"/>
</dbReference>
<dbReference type="InterPro" id="IPR022907">
    <property type="entry name" value="VapC_family"/>
</dbReference>
<comment type="function">
    <text evidence="8">Toxic component of a toxin-antitoxin (TA) system. An RNase.</text>
</comment>
<keyword evidence="2 8" id="KW-1277">Toxin-antitoxin system</keyword>
<comment type="similarity">
    <text evidence="7 8">Belongs to the PINc/VapC protein family.</text>
</comment>
<evidence type="ECO:0000313" key="10">
    <source>
        <dbReference type="EMBL" id="ABZ69371.1"/>
    </source>
</evidence>
<dbReference type="InterPro" id="IPR050556">
    <property type="entry name" value="Type_II_TA_system_RNase"/>
</dbReference>
<keyword evidence="5 8" id="KW-0378">Hydrolase</keyword>
<dbReference type="STRING" id="366602.Caul_0234"/>
<dbReference type="InterPro" id="IPR029060">
    <property type="entry name" value="PIN-like_dom_sf"/>
</dbReference>
<keyword evidence="6 8" id="KW-0460">Magnesium</keyword>
<dbReference type="eggNOG" id="COG1487">
    <property type="taxonomic scope" value="Bacteria"/>
</dbReference>
<dbReference type="GO" id="GO:0000287">
    <property type="term" value="F:magnesium ion binding"/>
    <property type="evidence" value="ECO:0007669"/>
    <property type="project" value="UniProtKB-UniRule"/>
</dbReference>
<feature type="binding site" evidence="8">
    <location>
        <position position="6"/>
    </location>
    <ligand>
        <name>Mg(2+)</name>
        <dbReference type="ChEBI" id="CHEBI:18420"/>
    </ligand>
</feature>
<dbReference type="HOGENOM" id="CLU_118482_5_3_5"/>
<name>B0T3D6_CAUSK</name>
<protein>
    <recommendedName>
        <fullName evidence="8">Ribonuclease VapC</fullName>
        <shortName evidence="8">RNase VapC</shortName>
        <ecNumber evidence="8">3.1.-.-</ecNumber>
    </recommendedName>
    <alternativeName>
        <fullName evidence="8">Toxin VapC</fullName>
    </alternativeName>
</protein>
<dbReference type="HAMAP" id="MF_00265">
    <property type="entry name" value="VapC_Nob1"/>
    <property type="match status" value="1"/>
</dbReference>